<name>S5TLM0_9BACT</name>
<proteinExistence type="predicted"/>
<reference evidence="3" key="1">
    <citation type="journal article" date="2013" name="Proc. Natl. Acad. Sci. U.S.A.">
        <title>Mapping gene clusters within arrayed metagenomic libraries to expand the structural diversity of biomedically relevant natural products.</title>
        <authorList>
            <person name="Owen J.G."/>
            <person name="Reddy B.V."/>
            <person name="Ternei M.A."/>
            <person name="Charlop-Powers Z."/>
            <person name="Calle P.Y."/>
            <person name="Kim J.H."/>
            <person name="Brady S.F."/>
        </authorList>
    </citation>
    <scope>NUCLEOTIDE SEQUENCE</scope>
</reference>
<feature type="compositionally biased region" description="Low complexity" evidence="1">
    <location>
        <begin position="83"/>
        <end position="99"/>
    </location>
</feature>
<feature type="transmembrane region" description="Helical" evidence="2">
    <location>
        <begin position="6"/>
        <end position="23"/>
    </location>
</feature>
<accession>S5TLM0</accession>
<keyword evidence="2" id="KW-1133">Transmembrane helix</keyword>
<sequence>MQYLPALFVMGFYTLVVGLIVAGATMIHRLLGRVMLVLAVAVLIPLAFAPGMHVVISLLSAYAIYGGHRAILLDQRQRRVEAQAARAAAPASPPVSSAPAPAPTLPAAVNPDPRPAIPCPGCGAGTRPGGTCVYCGRHV</sequence>
<evidence type="ECO:0000256" key="1">
    <source>
        <dbReference type="SAM" id="MobiDB-lite"/>
    </source>
</evidence>
<evidence type="ECO:0000313" key="3">
    <source>
        <dbReference type="EMBL" id="AGS49915.1"/>
    </source>
</evidence>
<feature type="transmembrane region" description="Helical" evidence="2">
    <location>
        <begin position="30"/>
        <end position="48"/>
    </location>
</feature>
<dbReference type="AlphaFoldDB" id="S5TLM0"/>
<protein>
    <submittedName>
        <fullName evidence="3">Uncharacterized protein</fullName>
    </submittedName>
</protein>
<evidence type="ECO:0000256" key="2">
    <source>
        <dbReference type="SAM" id="Phobius"/>
    </source>
</evidence>
<organism evidence="3">
    <name type="scientific">uncultured bacterium esnapd22</name>
    <dbReference type="NCBI Taxonomy" id="1366604"/>
    <lineage>
        <taxon>Bacteria</taxon>
        <taxon>environmental samples</taxon>
    </lineage>
</organism>
<feature type="region of interest" description="Disordered" evidence="1">
    <location>
        <begin position="83"/>
        <end position="107"/>
    </location>
</feature>
<keyword evidence="2" id="KW-0472">Membrane</keyword>
<dbReference type="EMBL" id="KF264562">
    <property type="protein sequence ID" value="AGS49915.1"/>
    <property type="molecule type" value="Genomic_DNA"/>
</dbReference>
<keyword evidence="2" id="KW-0812">Transmembrane</keyword>